<keyword evidence="1" id="KW-0812">Transmembrane</keyword>
<keyword evidence="1" id="KW-1133">Transmembrane helix</keyword>
<evidence type="ECO:0008006" key="4">
    <source>
        <dbReference type="Google" id="ProtNLM"/>
    </source>
</evidence>
<protein>
    <recommendedName>
        <fullName evidence="4">Histidine kinase</fullName>
    </recommendedName>
</protein>
<sequence>MTAQHYPSSALAVALTAPYRRPTRTDRLRERLTRLRRSTATPRRVVLAALLVTLQATVFLLGAVRHAAERDPGTAIALGIGLAGAALVAYGLSRGNRVAYVMTLSYATVTVLLSAVDAHRPALGALLLLGLLTTTRPRRFFTVAKAVSDDEKR</sequence>
<accession>A0ABP6TAK1</accession>
<gene>
    <name evidence="2" type="ORF">GCM10020369_78330</name>
</gene>
<name>A0ABP6TAK1_9ACTN</name>
<evidence type="ECO:0000256" key="1">
    <source>
        <dbReference type="SAM" id="Phobius"/>
    </source>
</evidence>
<organism evidence="2 3">
    <name type="scientific">Cryptosporangium minutisporangium</name>
    <dbReference type="NCBI Taxonomy" id="113569"/>
    <lineage>
        <taxon>Bacteria</taxon>
        <taxon>Bacillati</taxon>
        <taxon>Actinomycetota</taxon>
        <taxon>Actinomycetes</taxon>
        <taxon>Cryptosporangiales</taxon>
        <taxon>Cryptosporangiaceae</taxon>
        <taxon>Cryptosporangium</taxon>
    </lineage>
</organism>
<feature type="transmembrane region" description="Helical" evidence="1">
    <location>
        <begin position="75"/>
        <end position="92"/>
    </location>
</feature>
<comment type="caution">
    <text evidence="2">The sequence shown here is derived from an EMBL/GenBank/DDBJ whole genome shotgun (WGS) entry which is preliminary data.</text>
</comment>
<evidence type="ECO:0000313" key="2">
    <source>
        <dbReference type="EMBL" id="GAA3397587.1"/>
    </source>
</evidence>
<reference evidence="3" key="1">
    <citation type="journal article" date="2019" name="Int. J. Syst. Evol. Microbiol.">
        <title>The Global Catalogue of Microorganisms (GCM) 10K type strain sequencing project: providing services to taxonomists for standard genome sequencing and annotation.</title>
        <authorList>
            <consortium name="The Broad Institute Genomics Platform"/>
            <consortium name="The Broad Institute Genome Sequencing Center for Infectious Disease"/>
            <person name="Wu L."/>
            <person name="Ma J."/>
        </authorList>
    </citation>
    <scope>NUCLEOTIDE SEQUENCE [LARGE SCALE GENOMIC DNA]</scope>
    <source>
        <strain evidence="3">JCM 9458</strain>
    </source>
</reference>
<dbReference type="EMBL" id="BAAAYN010000067">
    <property type="protein sequence ID" value="GAA3397587.1"/>
    <property type="molecule type" value="Genomic_DNA"/>
</dbReference>
<evidence type="ECO:0000313" key="3">
    <source>
        <dbReference type="Proteomes" id="UP001501676"/>
    </source>
</evidence>
<keyword evidence="1" id="KW-0472">Membrane</keyword>
<keyword evidence="3" id="KW-1185">Reference proteome</keyword>
<dbReference type="RefSeq" id="WP_345733392.1">
    <property type="nucleotide sequence ID" value="NZ_BAAAYN010000067.1"/>
</dbReference>
<dbReference type="Proteomes" id="UP001501676">
    <property type="component" value="Unassembled WGS sequence"/>
</dbReference>
<proteinExistence type="predicted"/>
<feature type="transmembrane region" description="Helical" evidence="1">
    <location>
        <begin position="45"/>
        <end position="63"/>
    </location>
</feature>